<evidence type="ECO:0000313" key="3">
    <source>
        <dbReference type="EMBL" id="PIO22782.1"/>
    </source>
</evidence>
<evidence type="ECO:0000256" key="2">
    <source>
        <dbReference type="SAM" id="Phobius"/>
    </source>
</evidence>
<keyword evidence="2" id="KW-1133">Transmembrane helix</keyword>
<dbReference type="PANTHER" id="PTHR21734">
    <property type="entry name" value="INHIBITOR OF NUCLEAR FACTOR KAPPA-B KINASE-INTERACTING PROTEIN"/>
    <property type="match status" value="1"/>
</dbReference>
<dbReference type="PANTHER" id="PTHR21734:SF11">
    <property type="entry name" value="INHIBITOR OF NUCLEAR FACTOR KAPPA-B KINASE-INTERACTING PROTEIN"/>
    <property type="match status" value="1"/>
</dbReference>
<gene>
    <name evidence="3" type="ORF">AB205_0020830</name>
</gene>
<dbReference type="AlphaFoldDB" id="A0A2G9R4K4"/>
<name>A0A2G9R4K4_AQUCT</name>
<dbReference type="Proteomes" id="UP000228934">
    <property type="component" value="Unassembled WGS sequence"/>
</dbReference>
<proteinExistence type="predicted"/>
<organism evidence="3 4">
    <name type="scientific">Aquarana catesbeiana</name>
    <name type="common">American bullfrog</name>
    <name type="synonym">Rana catesbeiana</name>
    <dbReference type="NCBI Taxonomy" id="8400"/>
    <lineage>
        <taxon>Eukaryota</taxon>
        <taxon>Metazoa</taxon>
        <taxon>Chordata</taxon>
        <taxon>Craniata</taxon>
        <taxon>Vertebrata</taxon>
        <taxon>Euteleostomi</taxon>
        <taxon>Amphibia</taxon>
        <taxon>Batrachia</taxon>
        <taxon>Anura</taxon>
        <taxon>Neobatrachia</taxon>
        <taxon>Ranoidea</taxon>
        <taxon>Ranidae</taxon>
        <taxon>Aquarana</taxon>
    </lineage>
</organism>
<dbReference type="EMBL" id="KV973959">
    <property type="protein sequence ID" value="PIO22782.1"/>
    <property type="molecule type" value="Genomic_DNA"/>
</dbReference>
<feature type="region of interest" description="Disordered" evidence="1">
    <location>
        <begin position="363"/>
        <end position="385"/>
    </location>
</feature>
<feature type="transmembrane region" description="Helical" evidence="2">
    <location>
        <begin position="59"/>
        <end position="77"/>
    </location>
</feature>
<keyword evidence="4" id="KW-1185">Reference proteome</keyword>
<dbReference type="OrthoDB" id="9907187at2759"/>
<evidence type="ECO:0000256" key="1">
    <source>
        <dbReference type="SAM" id="MobiDB-lite"/>
    </source>
</evidence>
<accession>A0A2G9R4K4</accession>
<reference evidence="4" key="1">
    <citation type="journal article" date="2017" name="Nat. Commun.">
        <title>The North American bullfrog draft genome provides insight into hormonal regulation of long noncoding RNA.</title>
        <authorList>
            <person name="Hammond S.A."/>
            <person name="Warren R.L."/>
            <person name="Vandervalk B.P."/>
            <person name="Kucuk E."/>
            <person name="Khan H."/>
            <person name="Gibb E.A."/>
            <person name="Pandoh P."/>
            <person name="Kirk H."/>
            <person name="Zhao Y."/>
            <person name="Jones M."/>
            <person name="Mungall A.J."/>
            <person name="Coope R."/>
            <person name="Pleasance S."/>
            <person name="Moore R.A."/>
            <person name="Holt R.A."/>
            <person name="Round J.M."/>
            <person name="Ohora S."/>
            <person name="Walle B.V."/>
            <person name="Veldhoen N."/>
            <person name="Helbing C.C."/>
            <person name="Birol I."/>
        </authorList>
    </citation>
    <scope>NUCLEOTIDE SEQUENCE [LARGE SCALE GENOMIC DNA]</scope>
</reference>
<keyword evidence="2" id="KW-0812">Transmembrane</keyword>
<evidence type="ECO:0008006" key="5">
    <source>
        <dbReference type="Google" id="ProtNLM"/>
    </source>
</evidence>
<feature type="region of interest" description="Disordered" evidence="1">
    <location>
        <begin position="1"/>
        <end position="39"/>
    </location>
</feature>
<protein>
    <recommendedName>
        <fullName evidence="5">Inhibitor of nuclear factor kappa-B kinase-interacting protein</fullName>
    </recommendedName>
</protein>
<dbReference type="InterPro" id="IPR024152">
    <property type="entry name" value="Inh_kappa-B_kinase-int"/>
</dbReference>
<keyword evidence="2" id="KW-0472">Membrane</keyword>
<sequence>MSGEVKQRKKGGSPSSKEVKDAQRSGPAVGPRANGDNPGKLATVSLVTGRQSMCPDVRTLLCCLCLALCATLTWTVFQQSQNFTLVEQKYQTLQSRSSALEDLEAKVGDIFGKLASTDNSLAEATASSFLVNHLHQQISSLHNDIDHIQTNEQALSKMMQNVNIKFQNVTDTWKRNLDEMNLETNSVKSETKSFHQQMTSKINSADQTLKVLSEKLKEFEDSTPRNFRTVRKQEDEDLQRISDILDYDAKAIEDLIKQQNELANMNQEVQKNIVQFEPKLTECIDNLPVIDNAVRNLLKVSNEMLDFDKRINELTVQVFNTEDTLLKIISETLEIQHALESMQYDNGIIKLQNEISVLKEKTETLSSVNKESESEKQSSTAQTQF</sequence>
<evidence type="ECO:0000313" key="4">
    <source>
        <dbReference type="Proteomes" id="UP000228934"/>
    </source>
</evidence>